<organism evidence="1 2">
    <name type="scientific">Bugula neritina</name>
    <name type="common">Brown bryozoan</name>
    <name type="synonym">Sertularia neritina</name>
    <dbReference type="NCBI Taxonomy" id="10212"/>
    <lineage>
        <taxon>Eukaryota</taxon>
        <taxon>Metazoa</taxon>
        <taxon>Spiralia</taxon>
        <taxon>Lophotrochozoa</taxon>
        <taxon>Bryozoa</taxon>
        <taxon>Gymnolaemata</taxon>
        <taxon>Cheilostomatida</taxon>
        <taxon>Flustrina</taxon>
        <taxon>Buguloidea</taxon>
        <taxon>Bugulidae</taxon>
        <taxon>Bugula</taxon>
    </lineage>
</organism>
<dbReference type="InterPro" id="IPR051941">
    <property type="entry name" value="BG_Antigen-Binding_Lectin"/>
</dbReference>
<dbReference type="PANTHER" id="PTHR45713">
    <property type="entry name" value="FTP DOMAIN-CONTAINING PROTEIN"/>
    <property type="match status" value="1"/>
</dbReference>
<dbReference type="InterPro" id="IPR008979">
    <property type="entry name" value="Galactose-bd-like_sf"/>
</dbReference>
<name>A0A7J7KLF0_BUGNE</name>
<gene>
    <name evidence="1" type="ORF">EB796_003333</name>
</gene>
<dbReference type="AlphaFoldDB" id="A0A7J7KLF0"/>
<comment type="caution">
    <text evidence="1">The sequence shown here is derived from an EMBL/GenBank/DDBJ whole genome shotgun (WGS) entry which is preliminary data.</text>
</comment>
<protein>
    <recommendedName>
        <fullName evidence="3">Fucolectin tachylectin-4 pentraxin-1 domain-containing protein</fullName>
    </recommendedName>
</protein>
<accession>A0A7J7KLF0</accession>
<proteinExistence type="predicted"/>
<evidence type="ECO:0008006" key="3">
    <source>
        <dbReference type="Google" id="ProtNLM"/>
    </source>
</evidence>
<keyword evidence="2" id="KW-1185">Reference proteome</keyword>
<dbReference type="OrthoDB" id="6102375at2759"/>
<reference evidence="1" key="1">
    <citation type="submission" date="2020-06" db="EMBL/GenBank/DDBJ databases">
        <title>Draft genome of Bugula neritina, a colonial animal packing powerful symbionts and potential medicines.</title>
        <authorList>
            <person name="Rayko M."/>
        </authorList>
    </citation>
    <scope>NUCLEOTIDE SEQUENCE [LARGE SCALE GENOMIC DNA]</scope>
    <source>
        <strain evidence="1">Kwan_BN1</strain>
    </source>
</reference>
<dbReference type="SUPFAM" id="SSF49785">
    <property type="entry name" value="Galactose-binding domain-like"/>
    <property type="match status" value="1"/>
</dbReference>
<dbReference type="Proteomes" id="UP000593567">
    <property type="component" value="Unassembled WGS sequence"/>
</dbReference>
<dbReference type="EMBL" id="VXIV02000422">
    <property type="protein sequence ID" value="KAF6038366.1"/>
    <property type="molecule type" value="Genomic_DNA"/>
</dbReference>
<evidence type="ECO:0000313" key="2">
    <source>
        <dbReference type="Proteomes" id="UP000593567"/>
    </source>
</evidence>
<evidence type="ECO:0000313" key="1">
    <source>
        <dbReference type="EMBL" id="KAF6038366.1"/>
    </source>
</evidence>
<sequence>MDVKFLTCTFMVLVELTALVVFGYQTVLYKSYVMPESLSNISQHDSGTAISTLHCGSDCMRREECNGFTFDWLTKKCSVKTCVNPNLYPEGQGDDSDFYIRADVGERFSKLLARNKLAKMSSVYIGHGAPYNYEASLAVDGIYKPGKGHYSLAHSLRETRPWWRVDLGDVHCVWAVNILNRYTGKSISLSVI</sequence>
<dbReference type="PANTHER" id="PTHR45713:SF6">
    <property type="entry name" value="F5_8 TYPE C DOMAIN-CONTAINING PROTEIN"/>
    <property type="match status" value="1"/>
</dbReference>
<dbReference type="Gene3D" id="2.60.120.260">
    <property type="entry name" value="Galactose-binding domain-like"/>
    <property type="match status" value="1"/>
</dbReference>